<dbReference type="Proteomes" id="UP000247523">
    <property type="component" value="Unassembled WGS sequence"/>
</dbReference>
<evidence type="ECO:0000313" key="2">
    <source>
        <dbReference type="EMBL" id="PXV89389.1"/>
    </source>
</evidence>
<evidence type="ECO:0000313" key="4">
    <source>
        <dbReference type="Proteomes" id="UP000216411"/>
    </source>
</evidence>
<sequence>MKKRIITILLCIIIIVLIFVVIKYQNTSSKRPQNYIELSQIQSTIDKDKDGIEDQTDILENALVYVDTHPKYKSKYYETGYPDDHYGVCTDVVAFALKNSGYNLQILLEKDITEHPENYDIDEPDSNIDFRRVKNLYVYFLNNTINLTTDVNDYEEWQGGDIVVFKHHIGIVSDRRNFNNVPYVIHHNDCWQKKYEEDILEKRTDIIGHFRISE</sequence>
<accession>A0A255IC54</accession>
<name>A0A255IC54_9FIRM</name>
<dbReference type="AlphaFoldDB" id="A0A255IC54"/>
<evidence type="ECO:0000313" key="3">
    <source>
        <dbReference type="EMBL" id="RDY32417.1"/>
    </source>
</evidence>
<dbReference type="Pfam" id="PF06940">
    <property type="entry name" value="DUF1287"/>
    <property type="match status" value="1"/>
</dbReference>
<reference evidence="3" key="3">
    <citation type="submission" date="2018-07" db="EMBL/GenBank/DDBJ databases">
        <authorList>
            <person name="Quirk P.G."/>
            <person name="Krulwich T.A."/>
        </authorList>
    </citation>
    <scope>NUCLEOTIDE SEQUENCE</scope>
    <source>
        <strain evidence="3">CCRI-19302</strain>
    </source>
</reference>
<comment type="caution">
    <text evidence="3">The sequence shown here is derived from an EMBL/GenBank/DDBJ whole genome shotgun (WGS) entry which is preliminary data.</text>
</comment>
<evidence type="ECO:0000313" key="5">
    <source>
        <dbReference type="Proteomes" id="UP000247523"/>
    </source>
</evidence>
<organism evidence="3 4">
    <name type="scientific">Lachnotalea glycerini</name>
    <dbReference type="NCBI Taxonomy" id="1763509"/>
    <lineage>
        <taxon>Bacteria</taxon>
        <taxon>Bacillati</taxon>
        <taxon>Bacillota</taxon>
        <taxon>Clostridia</taxon>
        <taxon>Lachnospirales</taxon>
        <taxon>Lachnospiraceae</taxon>
        <taxon>Lachnotalea</taxon>
    </lineage>
</organism>
<keyword evidence="1" id="KW-1133">Transmembrane helix</keyword>
<dbReference type="InterPro" id="IPR009706">
    <property type="entry name" value="DUF1287"/>
</dbReference>
<dbReference type="Proteomes" id="UP000216411">
    <property type="component" value="Unassembled WGS sequence"/>
</dbReference>
<dbReference type="EMBL" id="NOKA02000004">
    <property type="protein sequence ID" value="RDY32417.1"/>
    <property type="molecule type" value="Genomic_DNA"/>
</dbReference>
<gene>
    <name evidence="2" type="ORF">C8E03_10637</name>
    <name evidence="3" type="ORF">CG710_005415</name>
</gene>
<proteinExistence type="predicted"/>
<protein>
    <submittedName>
        <fullName evidence="3">DUF1287 domain-containing protein</fullName>
    </submittedName>
</protein>
<evidence type="ECO:0000256" key="1">
    <source>
        <dbReference type="SAM" id="Phobius"/>
    </source>
</evidence>
<reference evidence="2 5" key="2">
    <citation type="submission" date="2018-05" db="EMBL/GenBank/DDBJ databases">
        <title>Genomic Encyclopedia of Type Strains, Phase IV (KMG-IV): sequencing the most valuable type-strain genomes for metagenomic binning, comparative biology and taxonomic classification.</title>
        <authorList>
            <person name="Goeker M."/>
        </authorList>
    </citation>
    <scope>NUCLEOTIDE SEQUENCE [LARGE SCALE GENOMIC DNA]</scope>
    <source>
        <strain evidence="2 5">DSM 28816</strain>
    </source>
</reference>
<dbReference type="RefSeq" id="WP_094377700.1">
    <property type="nucleotide sequence ID" value="NZ_NOKA02000004.1"/>
</dbReference>
<dbReference type="EMBL" id="QICS01000006">
    <property type="protein sequence ID" value="PXV89389.1"/>
    <property type="molecule type" value="Genomic_DNA"/>
</dbReference>
<reference evidence="3 4" key="1">
    <citation type="journal article" date="2017" name="Genome Announc.">
        <title>Draft Genome Sequence of a Sporulating and Motile Strain of Lachnotalea glycerini Isolated from Water in Quebec City, Canada.</title>
        <authorList>
            <person name="Maheux A.F."/>
            <person name="Boudreau D.K."/>
            <person name="Berube E."/>
            <person name="Boissinot M."/>
            <person name="Raymond F."/>
            <person name="Brodeur S."/>
            <person name="Corbeil J."/>
            <person name="Isabel S."/>
            <person name="Omar R.F."/>
            <person name="Bergeron M.G."/>
        </authorList>
    </citation>
    <scope>NUCLEOTIDE SEQUENCE [LARGE SCALE GENOMIC DNA]</scope>
    <source>
        <strain evidence="3 4">CCRI-19302</strain>
    </source>
</reference>
<keyword evidence="1" id="KW-0812">Transmembrane</keyword>
<dbReference type="OrthoDB" id="114026at2"/>
<feature type="transmembrane region" description="Helical" evidence="1">
    <location>
        <begin position="5"/>
        <end position="24"/>
    </location>
</feature>
<keyword evidence="4" id="KW-1185">Reference proteome</keyword>
<keyword evidence="1" id="KW-0472">Membrane</keyword>